<dbReference type="RefSeq" id="WP_078931073.1">
    <property type="nucleotide sequence ID" value="NZ_CAMCOW010000120.1"/>
</dbReference>
<dbReference type="STRING" id="225004.SAMN02745152_01328"/>
<evidence type="ECO:0000256" key="1">
    <source>
        <dbReference type="ARBA" id="ARBA00025483"/>
    </source>
</evidence>
<proteinExistence type="predicted"/>
<name>A0A1T4NUE4_9SPIR</name>
<dbReference type="GO" id="GO:0045004">
    <property type="term" value="P:DNA replication proofreading"/>
    <property type="evidence" value="ECO:0007669"/>
    <property type="project" value="TreeGrafter"/>
</dbReference>
<dbReference type="GO" id="GO:0005829">
    <property type="term" value="C:cytosol"/>
    <property type="evidence" value="ECO:0007669"/>
    <property type="project" value="TreeGrafter"/>
</dbReference>
<dbReference type="InterPro" id="IPR036397">
    <property type="entry name" value="RNaseH_sf"/>
</dbReference>
<dbReference type="SUPFAM" id="SSF53098">
    <property type="entry name" value="Ribonuclease H-like"/>
    <property type="match status" value="1"/>
</dbReference>
<dbReference type="InterPro" id="IPR006054">
    <property type="entry name" value="DnaQ"/>
</dbReference>
<dbReference type="FunFam" id="3.30.420.10:FF:000045">
    <property type="entry name" value="3'-5' exonuclease DinG"/>
    <property type="match status" value="1"/>
</dbReference>
<dbReference type="SMART" id="SM00479">
    <property type="entry name" value="EXOIII"/>
    <property type="match status" value="1"/>
</dbReference>
<protein>
    <submittedName>
        <fullName evidence="4">DNA polymerase-3 subunit epsilon</fullName>
    </submittedName>
</protein>
<dbReference type="CDD" id="cd06127">
    <property type="entry name" value="DEDDh"/>
    <property type="match status" value="1"/>
</dbReference>
<dbReference type="GO" id="GO:0008408">
    <property type="term" value="F:3'-5' exonuclease activity"/>
    <property type="evidence" value="ECO:0007669"/>
    <property type="project" value="TreeGrafter"/>
</dbReference>
<comment type="subunit">
    <text evidence="2">DNA polymerase III contains a core (composed of alpha, epsilon and theta chains) that associates with a tau subunit. This core dimerizes to form the POLIII' complex. PolIII' associates with the gamma complex (composed of gamma, delta, delta', psi and chi chains) and with the beta chain to form the complete DNA polymerase III complex.</text>
</comment>
<gene>
    <name evidence="4" type="ORF">SAMN02745152_01328</name>
</gene>
<comment type="function">
    <text evidence="1">DNA polymerase III is a complex, multichain enzyme responsible for most of the replicative synthesis in bacteria. The epsilon subunit contain the editing function and is a proofreading 3'-5' exonuclease.</text>
</comment>
<accession>A0A1T4NUE4</accession>
<dbReference type="GO" id="GO:0003887">
    <property type="term" value="F:DNA-directed DNA polymerase activity"/>
    <property type="evidence" value="ECO:0007669"/>
    <property type="project" value="InterPro"/>
</dbReference>
<dbReference type="OrthoDB" id="9804290at2"/>
<evidence type="ECO:0000313" key="5">
    <source>
        <dbReference type="Proteomes" id="UP000190395"/>
    </source>
</evidence>
<evidence type="ECO:0000256" key="2">
    <source>
        <dbReference type="ARBA" id="ARBA00026073"/>
    </source>
</evidence>
<feature type="domain" description="Exonuclease" evidence="3">
    <location>
        <begin position="23"/>
        <end position="189"/>
    </location>
</feature>
<dbReference type="Pfam" id="PF00929">
    <property type="entry name" value="RNase_T"/>
    <property type="match status" value="1"/>
</dbReference>
<dbReference type="Proteomes" id="UP000190395">
    <property type="component" value="Unassembled WGS sequence"/>
</dbReference>
<sequence>MNNNLHLIASNKKILSLYEEGAVFCAFDTETSGQNPENSNIIEIGAVKFTKDGILEKFSSLIKVQSPLNPFIVGLTGINDQMLENAPLAEKIIPEFRNFCKETILVAHNAQFDLRFMNAESQRLGFLPLQNSAVDTLRLSRIMLPENRSWKQTFLADQFSIDKGHAHRAFDDAKVCAEIFKILIKMPVPQKKKRQRLRICSEQTSSLAVQALL</sequence>
<dbReference type="AlphaFoldDB" id="A0A1T4NUE4"/>
<dbReference type="InterPro" id="IPR013520">
    <property type="entry name" value="Ribonucl_H"/>
</dbReference>
<dbReference type="PANTHER" id="PTHR30231">
    <property type="entry name" value="DNA POLYMERASE III SUBUNIT EPSILON"/>
    <property type="match status" value="1"/>
</dbReference>
<dbReference type="NCBIfam" id="TIGR00573">
    <property type="entry name" value="dnaq"/>
    <property type="match status" value="1"/>
</dbReference>
<dbReference type="EMBL" id="FUXC01000007">
    <property type="protein sequence ID" value="SJZ82702.1"/>
    <property type="molecule type" value="Genomic_DNA"/>
</dbReference>
<dbReference type="Gene3D" id="3.30.420.10">
    <property type="entry name" value="Ribonuclease H-like superfamily/Ribonuclease H"/>
    <property type="match status" value="1"/>
</dbReference>
<evidence type="ECO:0000259" key="3">
    <source>
        <dbReference type="SMART" id="SM00479"/>
    </source>
</evidence>
<keyword evidence="5" id="KW-1185">Reference proteome</keyword>
<dbReference type="InterPro" id="IPR012337">
    <property type="entry name" value="RNaseH-like_sf"/>
</dbReference>
<organism evidence="4 5">
    <name type="scientific">Treponema berlinense</name>
    <dbReference type="NCBI Taxonomy" id="225004"/>
    <lineage>
        <taxon>Bacteria</taxon>
        <taxon>Pseudomonadati</taxon>
        <taxon>Spirochaetota</taxon>
        <taxon>Spirochaetia</taxon>
        <taxon>Spirochaetales</taxon>
        <taxon>Treponemataceae</taxon>
        <taxon>Treponema</taxon>
    </lineage>
</organism>
<dbReference type="GeneID" id="303367565"/>
<dbReference type="GO" id="GO:0003677">
    <property type="term" value="F:DNA binding"/>
    <property type="evidence" value="ECO:0007669"/>
    <property type="project" value="InterPro"/>
</dbReference>
<dbReference type="PANTHER" id="PTHR30231:SF41">
    <property type="entry name" value="DNA POLYMERASE III SUBUNIT EPSILON"/>
    <property type="match status" value="1"/>
</dbReference>
<evidence type="ECO:0000313" key="4">
    <source>
        <dbReference type="EMBL" id="SJZ82702.1"/>
    </source>
</evidence>
<reference evidence="4 5" key="1">
    <citation type="submission" date="2017-02" db="EMBL/GenBank/DDBJ databases">
        <authorList>
            <person name="Peterson S.W."/>
        </authorList>
    </citation>
    <scope>NUCLEOTIDE SEQUENCE [LARGE SCALE GENOMIC DNA]</scope>
    <source>
        <strain evidence="4 5">ATCC BAA-909</strain>
    </source>
</reference>